<feature type="domain" description="Cytochrome c assembly protein" evidence="7">
    <location>
        <begin position="566"/>
        <end position="768"/>
    </location>
</feature>
<keyword evidence="3" id="KW-0201">Cytochrome c-type biogenesis</keyword>
<feature type="transmembrane region" description="Helical" evidence="6">
    <location>
        <begin position="595"/>
        <end position="614"/>
    </location>
</feature>
<feature type="transmembrane region" description="Helical" evidence="6">
    <location>
        <begin position="677"/>
        <end position="700"/>
    </location>
</feature>
<comment type="caution">
    <text evidence="9">The sequence shown here is derived from an EMBL/GenBank/DDBJ whole genome shotgun (WGS) entry which is preliminary data.</text>
</comment>
<evidence type="ECO:0000256" key="5">
    <source>
        <dbReference type="ARBA" id="ARBA00023136"/>
    </source>
</evidence>
<reference evidence="10" key="1">
    <citation type="journal article" date="2015" name="MBio">
        <title>Genome-Resolved Metagenomic Analysis Reveals Roles for Candidate Phyla and Other Microbial Community Members in Biogeochemical Transformations in Oil Reservoirs.</title>
        <authorList>
            <person name="Hu P."/>
            <person name="Tom L."/>
            <person name="Singh A."/>
            <person name="Thomas B.C."/>
            <person name="Baker B.J."/>
            <person name="Piceno Y.M."/>
            <person name="Andersen G.L."/>
            <person name="Banfield J.F."/>
        </authorList>
    </citation>
    <scope>NUCLEOTIDE SEQUENCE [LARGE SCALE GENOMIC DNA]</scope>
</reference>
<feature type="transmembrane region" description="Helical" evidence="6">
    <location>
        <begin position="634"/>
        <end position="657"/>
    </location>
</feature>
<dbReference type="PANTHER" id="PTHR30071:SF1">
    <property type="entry name" value="CYTOCHROME B_B6 PROTEIN-RELATED"/>
    <property type="match status" value="1"/>
</dbReference>
<evidence type="ECO:0000256" key="2">
    <source>
        <dbReference type="ARBA" id="ARBA00022692"/>
    </source>
</evidence>
<dbReference type="PATRIC" id="fig|294710.3.peg.1577"/>
<evidence type="ECO:0000259" key="8">
    <source>
        <dbReference type="Pfam" id="PF05140"/>
    </source>
</evidence>
<feature type="transmembrane region" description="Helical" evidence="6">
    <location>
        <begin position="740"/>
        <end position="764"/>
    </location>
</feature>
<name>A0A101HKX8_9BACT</name>
<dbReference type="GO" id="GO:0017004">
    <property type="term" value="P:cytochrome complex assembly"/>
    <property type="evidence" value="ECO:0007669"/>
    <property type="project" value="UniProtKB-KW"/>
</dbReference>
<feature type="transmembrane region" description="Helical" evidence="6">
    <location>
        <begin position="779"/>
        <end position="798"/>
    </location>
</feature>
<feature type="transmembrane region" description="Helical" evidence="6">
    <location>
        <begin position="508"/>
        <end position="526"/>
    </location>
</feature>
<keyword evidence="4 6" id="KW-1133">Transmembrane helix</keyword>
<dbReference type="GO" id="GO:0005886">
    <property type="term" value="C:plasma membrane"/>
    <property type="evidence" value="ECO:0007669"/>
    <property type="project" value="TreeGrafter"/>
</dbReference>
<evidence type="ECO:0000259" key="7">
    <source>
        <dbReference type="Pfam" id="PF01578"/>
    </source>
</evidence>
<feature type="transmembrane region" description="Helical" evidence="6">
    <location>
        <begin position="76"/>
        <end position="98"/>
    </location>
</feature>
<feature type="transmembrane region" description="Helical" evidence="6">
    <location>
        <begin position="715"/>
        <end position="733"/>
    </location>
</feature>
<dbReference type="GO" id="GO:0020037">
    <property type="term" value="F:heme binding"/>
    <property type="evidence" value="ECO:0007669"/>
    <property type="project" value="InterPro"/>
</dbReference>
<dbReference type="Pfam" id="PF05140">
    <property type="entry name" value="ResB"/>
    <property type="match status" value="1"/>
</dbReference>
<dbReference type="InterPro" id="IPR045062">
    <property type="entry name" value="Cyt_c_biogenesis_CcsA/CcmC"/>
</dbReference>
<keyword evidence="5 6" id="KW-0472">Membrane</keyword>
<evidence type="ECO:0000256" key="1">
    <source>
        <dbReference type="ARBA" id="ARBA00004141"/>
    </source>
</evidence>
<organism evidence="9 10">
    <name type="scientific">Proteiniphilum acetatigenes</name>
    <dbReference type="NCBI Taxonomy" id="294710"/>
    <lineage>
        <taxon>Bacteria</taxon>
        <taxon>Pseudomonadati</taxon>
        <taxon>Bacteroidota</taxon>
        <taxon>Bacteroidia</taxon>
        <taxon>Bacteroidales</taxon>
        <taxon>Dysgonomonadaceae</taxon>
        <taxon>Proteiniphilum</taxon>
    </lineage>
</organism>
<gene>
    <name evidence="9" type="ORF">XD92_0080</name>
</gene>
<feature type="transmembrane region" description="Helical" evidence="6">
    <location>
        <begin position="43"/>
        <end position="64"/>
    </location>
</feature>
<dbReference type="Pfam" id="PF01578">
    <property type="entry name" value="Cytochrom_C_asm"/>
    <property type="match status" value="1"/>
</dbReference>
<evidence type="ECO:0000256" key="3">
    <source>
        <dbReference type="ARBA" id="ARBA00022748"/>
    </source>
</evidence>
<evidence type="ECO:0000313" key="10">
    <source>
        <dbReference type="Proteomes" id="UP000053860"/>
    </source>
</evidence>
<evidence type="ECO:0000256" key="6">
    <source>
        <dbReference type="SAM" id="Phobius"/>
    </source>
</evidence>
<evidence type="ECO:0000256" key="4">
    <source>
        <dbReference type="ARBA" id="ARBA00022989"/>
    </source>
</evidence>
<keyword evidence="2 6" id="KW-0812">Transmembrane</keyword>
<dbReference type="InterPro" id="IPR007816">
    <property type="entry name" value="ResB-like_domain"/>
</dbReference>
<evidence type="ECO:0000313" key="9">
    <source>
        <dbReference type="EMBL" id="KUK78741.1"/>
    </source>
</evidence>
<comment type="subcellular location">
    <subcellularLocation>
        <location evidence="1">Membrane</location>
        <topology evidence="1">Multi-pass membrane protein</topology>
    </subcellularLocation>
</comment>
<accession>A0A101HKX8</accession>
<feature type="transmembrane region" description="Helical" evidence="6">
    <location>
        <begin position="538"/>
        <end position="560"/>
    </location>
</feature>
<dbReference type="EMBL" id="LGGN01000006">
    <property type="protein sequence ID" value="KUK78741.1"/>
    <property type="molecule type" value="Genomic_DNA"/>
</dbReference>
<feature type="transmembrane region" description="Helical" evidence="6">
    <location>
        <begin position="205"/>
        <end position="223"/>
    </location>
</feature>
<protein>
    <submittedName>
        <fullName evidence="9">Cytochrome c biogenesis protein</fullName>
    </submittedName>
</protein>
<dbReference type="InterPro" id="IPR002541">
    <property type="entry name" value="Cyt_c_assembly"/>
</dbReference>
<feature type="transmembrane region" description="Helical" evidence="6">
    <location>
        <begin position="572"/>
        <end position="588"/>
    </location>
</feature>
<feature type="transmembrane region" description="Helical" evidence="6">
    <location>
        <begin position="243"/>
        <end position="262"/>
    </location>
</feature>
<dbReference type="PANTHER" id="PTHR30071">
    <property type="entry name" value="HEME EXPORTER PROTEIN C"/>
    <property type="match status" value="1"/>
</dbReference>
<feature type="transmembrane region" description="Helical" evidence="6">
    <location>
        <begin position="12"/>
        <end position="31"/>
    </location>
</feature>
<proteinExistence type="predicted"/>
<feature type="domain" description="ResB-like" evidence="8">
    <location>
        <begin position="74"/>
        <end position="191"/>
    </location>
</feature>
<dbReference type="AlphaFoldDB" id="A0A101HKX8"/>
<sequence>MEKLIRSLSSYRASIILLLIYAVGLATATLVEKQMGTVAAKMLIYYSPLFLFLQLLLVVNFLLLLSRYHYIRRRKWTVMVLHASLIIILGGALTTHLFGREGEVHIREGESSDEMVIRTTRGTRLEKLPFRLELIDFRLHRYPGSESPSSYESSLRVHVDGEVRETEIYMNNVLDLKGYRFFQASYDPDEKGTILSVNWDPVGRSITYSGYLLLLIGFVMMFLMPGSRFRKLIRSLRELRASAAMATFLLLMMIPAPFAVAATGESQRTALQYVVPPAHAARFGTLPVQFRGRIMPMNSFSSEILRKLHKETSIDGLNGDQFLLGLLSMPQQWMELPLIALPGGTISQRYQLPEEHAAYMAFFDKEGSYRLLPELQQIYHRPAAERSSADKELIKLDERINIFYQLLHHTMPALFPRAEDPDHTWVAPGEDLSLFVGEDSIFVTGIFNRYLTAVRHSLLSGDWQEPDRLLQELTAWQLDHDTASLIHPQKIEAEIRYNRMHIFRQARLGYFIFGGLLLIFAFMHLLRERKWLHYASNALGIAIFVIFLFHLYGIGLRWYIAGHAPWSNSYETMVYIAWVTVLAGLIFGRRNSLTLALATLFGGVILFVSGLNWMDPQINTLVPVLKSPWLMFHVAVIVAAYGFFGISFLLGVTNLLLMSFSHATDRMMFRIRELGIINNLSLLAGLALMTIGTFLGAVWANESWGRYWGWDPKETWALITVVIYSVVTHLHLVKRWYSDWLFNLLSVLAFASVLMTFFGVNYFLSGMHSYGQTDASSSVFVYIAAAFFAIGLLGVVSYKKGIRYLVHGS</sequence>
<dbReference type="Proteomes" id="UP000053860">
    <property type="component" value="Unassembled WGS sequence"/>
</dbReference>